<dbReference type="KEGG" id="cle:Clole_3205"/>
<dbReference type="RefSeq" id="WP_013658177.1">
    <property type="nucleotide sequence ID" value="NC_015275.1"/>
</dbReference>
<dbReference type="STRING" id="642492.Clole_3205"/>
<organism evidence="3 4">
    <name type="scientific">Cellulosilyticum lentocellum (strain ATCC 49066 / DSM 5427 / NCIMB 11756 / RHM5)</name>
    <name type="common">Clostridium lentocellum</name>
    <dbReference type="NCBI Taxonomy" id="642492"/>
    <lineage>
        <taxon>Bacteria</taxon>
        <taxon>Bacillati</taxon>
        <taxon>Bacillota</taxon>
        <taxon>Clostridia</taxon>
        <taxon>Lachnospirales</taxon>
        <taxon>Cellulosilyticaceae</taxon>
        <taxon>Cellulosilyticum</taxon>
    </lineage>
</organism>
<dbReference type="Proteomes" id="UP000008467">
    <property type="component" value="Chromosome"/>
</dbReference>
<evidence type="ECO:0000259" key="2">
    <source>
        <dbReference type="Pfam" id="PF07859"/>
    </source>
</evidence>
<name>F2JPW4_CELLD</name>
<evidence type="ECO:0000256" key="1">
    <source>
        <dbReference type="ARBA" id="ARBA00022801"/>
    </source>
</evidence>
<dbReference type="SUPFAM" id="SSF53474">
    <property type="entry name" value="alpha/beta-Hydrolases"/>
    <property type="match status" value="1"/>
</dbReference>
<accession>F2JPW4</accession>
<evidence type="ECO:0000313" key="3">
    <source>
        <dbReference type="EMBL" id="ADZ84899.1"/>
    </source>
</evidence>
<feature type="domain" description="Alpha/beta hydrolase fold-3" evidence="2">
    <location>
        <begin position="74"/>
        <end position="284"/>
    </location>
</feature>
<protein>
    <submittedName>
        <fullName evidence="3">Alpha/beta hydrolase fold-3</fullName>
    </submittedName>
</protein>
<sequence length="322" mass="36711">MPINKKMLTTLRKMIYPEKDLRETYKLERRMVNLAHPHMLKPFYKIWDHEIKVGDHQIPVRLFFPQKEGVYPLMIFFHGGGFVTGNIDSYSKVCTRLANKTGHIVLSVDYRLAPEHPFPAGLEDCYAVVKEVVSHTLLFNHPLEKVTLIGDSAGANLAAAVSLLARDRGEFQVEQQILLYPATYNDYSDASPFPSVKENGKDYLLTQTRMANYLSLYVSDPKELQNPYVAPLLAEDLTNQPRTLMITAEFDLLRDEGKAYGEKLKAAGNEVEFYEIPEAIHGFFALPPLFEEVKTCYTIINRFLSKGTEDERNKNTSLEASR</sequence>
<gene>
    <name evidence="3" type="ordered locus">Clole_3205</name>
</gene>
<dbReference type="InterPro" id="IPR013094">
    <property type="entry name" value="AB_hydrolase_3"/>
</dbReference>
<keyword evidence="4" id="KW-1185">Reference proteome</keyword>
<reference evidence="3 4" key="1">
    <citation type="journal article" date="2011" name="J. Bacteriol.">
        <title>Complete genome sequence of the cellulose-degrading bacterium Cellulosilyticum lentocellum.</title>
        <authorList>
            <consortium name="US DOE Joint Genome Institute"/>
            <person name="Miller D.A."/>
            <person name="Suen G."/>
            <person name="Bruce D."/>
            <person name="Copeland A."/>
            <person name="Cheng J.F."/>
            <person name="Detter C."/>
            <person name="Goodwin L.A."/>
            <person name="Han C.S."/>
            <person name="Hauser L.J."/>
            <person name="Land M.L."/>
            <person name="Lapidus A."/>
            <person name="Lucas S."/>
            <person name="Meincke L."/>
            <person name="Pitluck S."/>
            <person name="Tapia R."/>
            <person name="Teshima H."/>
            <person name="Woyke T."/>
            <person name="Fox B.G."/>
            <person name="Angert E.R."/>
            <person name="Currie C.R."/>
        </authorList>
    </citation>
    <scope>NUCLEOTIDE SEQUENCE [LARGE SCALE GENOMIC DNA]</scope>
    <source>
        <strain evidence="4">ATCC 49066 / DSM 5427 / NCIMB 11756 / RHM5</strain>
    </source>
</reference>
<dbReference type="InterPro" id="IPR050300">
    <property type="entry name" value="GDXG_lipolytic_enzyme"/>
</dbReference>
<dbReference type="PANTHER" id="PTHR48081">
    <property type="entry name" value="AB HYDROLASE SUPERFAMILY PROTEIN C4A8.06C"/>
    <property type="match status" value="1"/>
</dbReference>
<dbReference type="PANTHER" id="PTHR48081:SF8">
    <property type="entry name" value="ALPHA_BETA HYDROLASE FOLD-3 DOMAIN-CONTAINING PROTEIN-RELATED"/>
    <property type="match status" value="1"/>
</dbReference>
<dbReference type="Pfam" id="PF07859">
    <property type="entry name" value="Abhydrolase_3"/>
    <property type="match status" value="1"/>
</dbReference>
<dbReference type="InterPro" id="IPR029058">
    <property type="entry name" value="AB_hydrolase_fold"/>
</dbReference>
<dbReference type="eggNOG" id="COG0657">
    <property type="taxonomic scope" value="Bacteria"/>
</dbReference>
<dbReference type="AlphaFoldDB" id="F2JPW4"/>
<dbReference type="HOGENOM" id="CLU_012494_6_0_9"/>
<proteinExistence type="predicted"/>
<evidence type="ECO:0000313" key="4">
    <source>
        <dbReference type="Proteomes" id="UP000008467"/>
    </source>
</evidence>
<dbReference type="Gene3D" id="3.40.50.1820">
    <property type="entry name" value="alpha/beta hydrolase"/>
    <property type="match status" value="1"/>
</dbReference>
<dbReference type="GO" id="GO:0016787">
    <property type="term" value="F:hydrolase activity"/>
    <property type="evidence" value="ECO:0007669"/>
    <property type="project" value="UniProtKB-KW"/>
</dbReference>
<keyword evidence="1 3" id="KW-0378">Hydrolase</keyword>
<dbReference type="EMBL" id="CP002582">
    <property type="protein sequence ID" value="ADZ84899.1"/>
    <property type="molecule type" value="Genomic_DNA"/>
</dbReference>